<dbReference type="RefSeq" id="WP_011012723.1">
    <property type="nucleotide sequence ID" value="NC_003413.1"/>
</dbReference>
<organism evidence="1 2">
    <name type="scientific">Pyrococcus furiosus (strain ATCC 43587 / DSM 3638 / JCM 8422 / Vc1)</name>
    <dbReference type="NCBI Taxonomy" id="186497"/>
    <lineage>
        <taxon>Archaea</taxon>
        <taxon>Methanobacteriati</taxon>
        <taxon>Methanobacteriota</taxon>
        <taxon>Thermococci</taxon>
        <taxon>Thermococcales</taxon>
        <taxon>Thermococcaceae</taxon>
        <taxon>Pyrococcus</taxon>
    </lineage>
</organism>
<evidence type="ECO:0000313" key="2">
    <source>
        <dbReference type="Proteomes" id="UP000324354"/>
    </source>
</evidence>
<dbReference type="InterPro" id="IPR007503">
    <property type="entry name" value="DUF530"/>
</dbReference>
<name>A0A5C0XWN2_PYRFU</name>
<reference evidence="1 2" key="1">
    <citation type="submission" date="2017-08" db="EMBL/GenBank/DDBJ databases">
        <title>Resequencing and Reannotation of the genome of Pyrococcus furiosus type strain DSM3638.</title>
        <authorList>
            <person name="Reichelt R.M."/>
            <person name="Bunk B."/>
        </authorList>
    </citation>
    <scope>NUCLEOTIDE SEQUENCE [LARGE SCALE GENOMIC DNA]</scope>
    <source>
        <strain evidence="1 2">DSM 3638</strain>
    </source>
</reference>
<protein>
    <recommendedName>
        <fullName evidence="3">DUF530 domain-containing protein</fullName>
    </recommendedName>
</protein>
<proteinExistence type="predicted"/>
<evidence type="ECO:0000313" key="1">
    <source>
        <dbReference type="EMBL" id="QEK79200.1"/>
    </source>
</evidence>
<dbReference type="GeneID" id="13300890"/>
<evidence type="ECO:0008006" key="3">
    <source>
        <dbReference type="Google" id="ProtNLM"/>
    </source>
</evidence>
<dbReference type="PIRSF" id="PIRSF018863">
    <property type="entry name" value="UCP018863"/>
    <property type="match status" value="1"/>
</dbReference>
<gene>
    <name evidence="1" type="ORF">PFDSM3638_07960</name>
</gene>
<dbReference type="Proteomes" id="UP000324354">
    <property type="component" value="Chromosome"/>
</dbReference>
<dbReference type="AlphaFoldDB" id="A0A5C0XWN2"/>
<dbReference type="EMBL" id="CP023154">
    <property type="protein sequence ID" value="QEK79200.1"/>
    <property type="molecule type" value="Genomic_DNA"/>
</dbReference>
<sequence length="415" mass="48216">MPTTEELIARINKILDDIAIDTPGLFEDFDVPKLIFTFKSRLETLKELEEELERRVGELGPTPIIKDKKSKDPHLSWVYRKRHYRVLTLERLKSAITAHKIALSILEANYILKINRSEISLEALKKENLSKIKAIEKDIKLGRVEILPYLAYSGDVLRILGQRGIEVREHFKFIKSKLREEGVVRKEKFRIEVEYLENGRLKKEKVELPVDSDIEGELRKRYGRRFRWRVLSYVKTMGVLINNHYTVDNLALAYGTLNPREGAKLLALDLFRYYFLTSEKERENLGLYPGLRSCIDCHYSLFDLPFRDRKDFKTGFGSMLLIRKCEAEKLLVKKKSDISRIPNYILGGILLYGASPFTEEEVTEILGIDLEELKAGIRKFVVSGLHKVVFADVSKFEKFMPKSDKARKFLELLQG</sequence>
<dbReference type="OrthoDB" id="85577at2157"/>
<dbReference type="Pfam" id="PF04409">
    <property type="entry name" value="DUF530"/>
    <property type="match status" value="1"/>
</dbReference>
<dbReference type="InterPro" id="IPR014496">
    <property type="entry name" value="UCP018863"/>
</dbReference>
<accession>A0A5C0XWN2</accession>
<dbReference type="GeneID" id="41713401"/>